<comment type="caution">
    <text evidence="1">The sequence shown here is derived from an EMBL/GenBank/DDBJ whole genome shotgun (WGS) entry which is preliminary data.</text>
</comment>
<evidence type="ECO:0000313" key="2">
    <source>
        <dbReference type="Proteomes" id="UP000006729"/>
    </source>
</evidence>
<organism evidence="1 2">
    <name type="scientific">Populus trichocarpa</name>
    <name type="common">Western balsam poplar</name>
    <name type="synonym">Populus balsamifera subsp. trichocarpa</name>
    <dbReference type="NCBI Taxonomy" id="3694"/>
    <lineage>
        <taxon>Eukaryota</taxon>
        <taxon>Viridiplantae</taxon>
        <taxon>Streptophyta</taxon>
        <taxon>Embryophyta</taxon>
        <taxon>Tracheophyta</taxon>
        <taxon>Spermatophyta</taxon>
        <taxon>Magnoliopsida</taxon>
        <taxon>eudicotyledons</taxon>
        <taxon>Gunneridae</taxon>
        <taxon>Pentapetalae</taxon>
        <taxon>rosids</taxon>
        <taxon>fabids</taxon>
        <taxon>Malpighiales</taxon>
        <taxon>Salicaceae</taxon>
        <taxon>Saliceae</taxon>
        <taxon>Populus</taxon>
    </lineage>
</organism>
<keyword evidence="2" id="KW-1185">Reference proteome</keyword>
<dbReference type="Proteomes" id="UP000006729">
    <property type="component" value="Chromosome 11"/>
</dbReference>
<reference evidence="1 2" key="1">
    <citation type="journal article" date="2006" name="Science">
        <title>The genome of black cottonwood, Populus trichocarpa (Torr. &amp; Gray).</title>
        <authorList>
            <person name="Tuskan G.A."/>
            <person name="Difazio S."/>
            <person name="Jansson S."/>
            <person name="Bohlmann J."/>
            <person name="Grigoriev I."/>
            <person name="Hellsten U."/>
            <person name="Putnam N."/>
            <person name="Ralph S."/>
            <person name="Rombauts S."/>
            <person name="Salamov A."/>
            <person name="Schein J."/>
            <person name="Sterck L."/>
            <person name="Aerts A."/>
            <person name="Bhalerao R.R."/>
            <person name="Bhalerao R.P."/>
            <person name="Blaudez D."/>
            <person name="Boerjan W."/>
            <person name="Brun A."/>
            <person name="Brunner A."/>
            <person name="Busov V."/>
            <person name="Campbell M."/>
            <person name="Carlson J."/>
            <person name="Chalot M."/>
            <person name="Chapman J."/>
            <person name="Chen G.L."/>
            <person name="Cooper D."/>
            <person name="Coutinho P.M."/>
            <person name="Couturier J."/>
            <person name="Covert S."/>
            <person name="Cronk Q."/>
            <person name="Cunningham R."/>
            <person name="Davis J."/>
            <person name="Degroeve S."/>
            <person name="Dejardin A."/>
            <person name="Depamphilis C."/>
            <person name="Detter J."/>
            <person name="Dirks B."/>
            <person name="Dubchak I."/>
            <person name="Duplessis S."/>
            <person name="Ehlting J."/>
            <person name="Ellis B."/>
            <person name="Gendler K."/>
            <person name="Goodstein D."/>
            <person name="Gribskov M."/>
            <person name="Grimwood J."/>
            <person name="Groover A."/>
            <person name="Gunter L."/>
            <person name="Hamberger B."/>
            <person name="Heinze B."/>
            <person name="Helariutta Y."/>
            <person name="Henrissat B."/>
            <person name="Holligan D."/>
            <person name="Holt R."/>
            <person name="Huang W."/>
            <person name="Islam-Faridi N."/>
            <person name="Jones S."/>
            <person name="Jones-Rhoades M."/>
            <person name="Jorgensen R."/>
            <person name="Joshi C."/>
            <person name="Kangasjarvi J."/>
            <person name="Karlsson J."/>
            <person name="Kelleher C."/>
            <person name="Kirkpatrick R."/>
            <person name="Kirst M."/>
            <person name="Kohler A."/>
            <person name="Kalluri U."/>
            <person name="Larimer F."/>
            <person name="Leebens-Mack J."/>
            <person name="Leple J.C."/>
            <person name="Locascio P."/>
            <person name="Lou Y."/>
            <person name="Lucas S."/>
            <person name="Martin F."/>
            <person name="Montanini B."/>
            <person name="Napoli C."/>
            <person name="Nelson D.R."/>
            <person name="Nelson C."/>
            <person name="Nieminen K."/>
            <person name="Nilsson O."/>
            <person name="Pereda V."/>
            <person name="Peter G."/>
            <person name="Philippe R."/>
            <person name="Pilate G."/>
            <person name="Poliakov A."/>
            <person name="Razumovskaya J."/>
            <person name="Richardson P."/>
            <person name="Rinaldi C."/>
            <person name="Ritland K."/>
            <person name="Rouze P."/>
            <person name="Ryaboy D."/>
            <person name="Schmutz J."/>
            <person name="Schrader J."/>
            <person name="Segerman B."/>
            <person name="Shin H."/>
            <person name="Siddiqui A."/>
            <person name="Sterky F."/>
            <person name="Terry A."/>
            <person name="Tsai C.J."/>
            <person name="Uberbacher E."/>
            <person name="Unneberg P."/>
            <person name="Vahala J."/>
            <person name="Wall K."/>
            <person name="Wessler S."/>
            <person name="Yang G."/>
            <person name="Yin T."/>
            <person name="Douglas C."/>
            <person name="Marra M."/>
            <person name="Sandberg G."/>
            <person name="Van de Peer Y."/>
            <person name="Rokhsar D."/>
        </authorList>
    </citation>
    <scope>NUCLEOTIDE SEQUENCE [LARGE SCALE GENOMIC DNA]</scope>
    <source>
        <strain evidence="2">cv. Nisqually</strain>
    </source>
</reference>
<accession>A0ACC0S9J9</accession>
<dbReference type="EMBL" id="CM009300">
    <property type="protein sequence ID" value="KAI9385847.1"/>
    <property type="molecule type" value="Genomic_DNA"/>
</dbReference>
<protein>
    <submittedName>
        <fullName evidence="1">Uncharacterized protein</fullName>
    </submittedName>
</protein>
<evidence type="ECO:0000313" key="1">
    <source>
        <dbReference type="EMBL" id="KAI9385847.1"/>
    </source>
</evidence>
<gene>
    <name evidence="1" type="ORF">POPTR_011G122300v4</name>
</gene>
<name>A0ACC0S9J9_POPTR</name>
<sequence>MWTDCVCALGALAAKHAGNRRLLYHYLAQSKRRLLHLFPIYAFFYQKLVALINHIGKEKISTSCRRTLVDEIIKAGRLASKGRCLLMYESQGKKYWGAGHGLAGIVHALMDMELKPDEVEDVKCTLHFMIRNRFPSGKCPSSEGNESDHLVHSCHGTPGFALTLAKAAEVILLCDAICVK</sequence>
<proteinExistence type="predicted"/>